<dbReference type="PANTHER" id="PTHR24412:SF480">
    <property type="entry name" value="KELCH-LIKE PROTEIN 8"/>
    <property type="match status" value="1"/>
</dbReference>
<accession>A0A915KRM4</accession>
<keyword evidence="1" id="KW-0880">Kelch repeat</keyword>
<evidence type="ECO:0000313" key="4">
    <source>
        <dbReference type="Proteomes" id="UP000887565"/>
    </source>
</evidence>
<evidence type="ECO:0000313" key="5">
    <source>
        <dbReference type="WBParaSite" id="nRc.2.0.1.t40745-RA"/>
    </source>
</evidence>
<dbReference type="PANTHER" id="PTHR24412">
    <property type="entry name" value="KELCH PROTEIN"/>
    <property type="match status" value="1"/>
</dbReference>
<dbReference type="AlphaFoldDB" id="A0A915KRM4"/>
<feature type="domain" description="BACK" evidence="3">
    <location>
        <begin position="1"/>
        <end position="95"/>
    </location>
</feature>
<keyword evidence="4" id="KW-1185">Reference proteome</keyword>
<dbReference type="Gene3D" id="1.25.40.420">
    <property type="match status" value="1"/>
</dbReference>
<dbReference type="InterPro" id="IPR011705">
    <property type="entry name" value="BACK"/>
</dbReference>
<evidence type="ECO:0000256" key="2">
    <source>
        <dbReference type="ARBA" id="ARBA00022737"/>
    </source>
</evidence>
<name>A0A915KRM4_ROMCU</name>
<keyword evidence="2" id="KW-0677">Repeat</keyword>
<dbReference type="SMART" id="SM00875">
    <property type="entry name" value="BACK"/>
    <property type="match status" value="1"/>
</dbReference>
<protein>
    <submittedName>
        <fullName evidence="5">BACK domain-containing protein</fullName>
    </submittedName>
</protein>
<sequence>MHNCRDLIANVDRFVKENFQTLRRKNLHFLQQINLEYLTQLFSDDDLNVENEEQVFETLIDWLEFEKERRQFCQDLLPKIRLTQLSMDFLMKKVLVHPIIESFCSKKMVKNVHFLLKKC</sequence>
<dbReference type="Proteomes" id="UP000887565">
    <property type="component" value="Unplaced"/>
</dbReference>
<dbReference type="WBParaSite" id="nRc.2.0.1.t40745-RA">
    <property type="protein sequence ID" value="nRc.2.0.1.t40745-RA"/>
    <property type="gene ID" value="nRc.2.0.1.g40745"/>
</dbReference>
<dbReference type="Pfam" id="PF07707">
    <property type="entry name" value="BACK"/>
    <property type="match status" value="1"/>
</dbReference>
<evidence type="ECO:0000259" key="3">
    <source>
        <dbReference type="SMART" id="SM00875"/>
    </source>
</evidence>
<reference evidence="5" key="1">
    <citation type="submission" date="2022-11" db="UniProtKB">
        <authorList>
            <consortium name="WormBaseParasite"/>
        </authorList>
    </citation>
    <scope>IDENTIFICATION</scope>
</reference>
<organism evidence="4 5">
    <name type="scientific">Romanomermis culicivorax</name>
    <name type="common">Nematode worm</name>
    <dbReference type="NCBI Taxonomy" id="13658"/>
    <lineage>
        <taxon>Eukaryota</taxon>
        <taxon>Metazoa</taxon>
        <taxon>Ecdysozoa</taxon>
        <taxon>Nematoda</taxon>
        <taxon>Enoplea</taxon>
        <taxon>Dorylaimia</taxon>
        <taxon>Mermithida</taxon>
        <taxon>Mermithoidea</taxon>
        <taxon>Mermithidae</taxon>
        <taxon>Romanomermis</taxon>
    </lineage>
</organism>
<proteinExistence type="predicted"/>
<evidence type="ECO:0000256" key="1">
    <source>
        <dbReference type="ARBA" id="ARBA00022441"/>
    </source>
</evidence>